<feature type="region of interest" description="Disordered" evidence="1">
    <location>
        <begin position="16"/>
        <end position="55"/>
    </location>
</feature>
<name>A0A8H3L4I4_9GLOM</name>
<organism evidence="2 3">
    <name type="scientific">Rhizophagus clarus</name>
    <dbReference type="NCBI Taxonomy" id="94130"/>
    <lineage>
        <taxon>Eukaryota</taxon>
        <taxon>Fungi</taxon>
        <taxon>Fungi incertae sedis</taxon>
        <taxon>Mucoromycota</taxon>
        <taxon>Glomeromycotina</taxon>
        <taxon>Glomeromycetes</taxon>
        <taxon>Glomerales</taxon>
        <taxon>Glomeraceae</taxon>
        <taxon>Rhizophagus</taxon>
    </lineage>
</organism>
<dbReference type="Proteomes" id="UP000615446">
    <property type="component" value="Unassembled WGS sequence"/>
</dbReference>
<evidence type="ECO:0000256" key="1">
    <source>
        <dbReference type="SAM" id="MobiDB-lite"/>
    </source>
</evidence>
<reference evidence="2" key="1">
    <citation type="submission" date="2019-10" db="EMBL/GenBank/DDBJ databases">
        <title>Conservation and host-specific expression of non-tandemly repeated heterogenous ribosome RNA gene in arbuscular mycorrhizal fungi.</title>
        <authorList>
            <person name="Maeda T."/>
            <person name="Kobayashi Y."/>
            <person name="Nakagawa T."/>
            <person name="Ezawa T."/>
            <person name="Yamaguchi K."/>
            <person name="Bino T."/>
            <person name="Nishimoto Y."/>
            <person name="Shigenobu S."/>
            <person name="Kawaguchi M."/>
        </authorList>
    </citation>
    <scope>NUCLEOTIDE SEQUENCE</scope>
    <source>
        <strain evidence="2">HR1</strain>
    </source>
</reference>
<dbReference type="EMBL" id="BLAL01000045">
    <property type="protein sequence ID" value="GES79840.1"/>
    <property type="molecule type" value="Genomic_DNA"/>
</dbReference>
<proteinExistence type="predicted"/>
<sequence length="405" mass="47283">MDIIEITKAAEIDDTKVEKEEAEKDDSKVEKEVLEAKKDDAKVEKDDDAKANREKHEQMKQLGIVSLNIIQSSREIILKTEHQIYNILPSNKIIAENTTNILAQNILLKKPHDLSKSSIKMALQIHQLLLNLDKLPVPVPTMNPSKFDKPNNYIQVLFRKLEKGVKLDDDDFLYLPNQLDDDKSGDGDKSEVQPDDDKSEVIISEIDLLRNKDNLYFNFNKKKAIKILSRQIGKIYNKIKEEYIEAEIKRRQRFRFYVNILNIQRKIENYCCLYRTRNKGETIKSQSVNKIIQYNSNITHNDFKNILKAARRIESLIKVANDNWDIIDAFLNVNINFFKLTSINVNNYEQWLNLVETGKTISEEEGKMIYLIKKKRENQSRKDKLKNIYHQANITNSSEILSNIN</sequence>
<dbReference type="AlphaFoldDB" id="A0A8H3L4I4"/>
<protein>
    <submittedName>
        <fullName evidence="2">Uncharacterized protein</fullName>
    </submittedName>
</protein>
<evidence type="ECO:0000313" key="3">
    <source>
        <dbReference type="Proteomes" id="UP000615446"/>
    </source>
</evidence>
<evidence type="ECO:0000313" key="2">
    <source>
        <dbReference type="EMBL" id="GES79840.1"/>
    </source>
</evidence>
<comment type="caution">
    <text evidence="2">The sequence shown here is derived from an EMBL/GenBank/DDBJ whole genome shotgun (WGS) entry which is preliminary data.</text>
</comment>
<gene>
    <name evidence="2" type="ORF">RCL2_000713500</name>
</gene>
<accession>A0A8H3L4I4</accession>